<dbReference type="Proteomes" id="UP000256748">
    <property type="component" value="Unassembled WGS sequence"/>
</dbReference>
<organism evidence="1 2">
    <name type="scientific">Rhizobium leguminosarum bv. trifolii</name>
    <dbReference type="NCBI Taxonomy" id="386"/>
    <lineage>
        <taxon>Bacteria</taxon>
        <taxon>Pseudomonadati</taxon>
        <taxon>Pseudomonadota</taxon>
        <taxon>Alphaproteobacteria</taxon>
        <taxon>Hyphomicrobiales</taxon>
        <taxon>Rhizobiaceae</taxon>
        <taxon>Rhizobium/Agrobacterium group</taxon>
        <taxon>Rhizobium</taxon>
    </lineage>
</organism>
<protein>
    <submittedName>
        <fullName evidence="1">Uncharacterized protein</fullName>
    </submittedName>
</protein>
<dbReference type="AlphaFoldDB" id="A0A3E1BY90"/>
<evidence type="ECO:0000313" key="1">
    <source>
        <dbReference type="EMBL" id="RFC00036.1"/>
    </source>
</evidence>
<reference evidence="1 2" key="1">
    <citation type="submission" date="2017-03" db="EMBL/GenBank/DDBJ databases">
        <title>Genome analysis of Rhizobial strains effectives or ineffectives for nitrogen fixation isolated from bean seeds.</title>
        <authorList>
            <person name="Peralta H."/>
            <person name="Aguilar-Vera A."/>
            <person name="Mora Y."/>
            <person name="Vargas-Lagunas C."/>
            <person name="Girard L."/>
            <person name="Mora J."/>
        </authorList>
    </citation>
    <scope>NUCLEOTIDE SEQUENCE [LARGE SCALE GENOMIC DNA]</scope>
    <source>
        <strain evidence="1 2">CCGM5</strain>
    </source>
</reference>
<comment type="caution">
    <text evidence="1">The sequence shown here is derived from an EMBL/GenBank/DDBJ whole genome shotgun (WGS) entry which is preliminary data.</text>
</comment>
<sequence length="135" mass="15031">MVSAREYLRRESVRFQWRISHVNNRCQRQLSLTFTADQIAVRSYLAENSTGGTLYQDLDIEIDGLPVGVFDFAGHALPRERSCGAAKVFRFLGPGSHTITVKPTASGSYAVVDSFIVPITAGFAPVIMDEPRYFE</sequence>
<accession>A0A3E1BY90</accession>
<gene>
    <name evidence="1" type="ORF">B5K10_05940</name>
</gene>
<dbReference type="RefSeq" id="WP_116272690.1">
    <property type="nucleotide sequence ID" value="NZ_KZ859521.1"/>
</dbReference>
<proteinExistence type="predicted"/>
<dbReference type="EMBL" id="NAOO01000004">
    <property type="protein sequence ID" value="RFC00036.1"/>
    <property type="molecule type" value="Genomic_DNA"/>
</dbReference>
<name>A0A3E1BY90_RHILT</name>
<evidence type="ECO:0000313" key="2">
    <source>
        <dbReference type="Proteomes" id="UP000256748"/>
    </source>
</evidence>